<dbReference type="GO" id="GO:0030574">
    <property type="term" value="P:collagen catabolic process"/>
    <property type="evidence" value="ECO:0007669"/>
    <property type="project" value="TreeGrafter"/>
</dbReference>
<evidence type="ECO:0000256" key="1">
    <source>
        <dbReference type="ARBA" id="ARBA00022670"/>
    </source>
</evidence>
<dbReference type="PANTHER" id="PTHR10201:SF321">
    <property type="entry name" value="METALLOENDOPROTEINASE 4-MMP"/>
    <property type="match status" value="1"/>
</dbReference>
<evidence type="ECO:0000256" key="3">
    <source>
        <dbReference type="ARBA" id="ARBA00022801"/>
    </source>
</evidence>
<proteinExistence type="predicted"/>
<protein>
    <recommendedName>
        <fullName evidence="8">Peptidase metallopeptidase domain-containing protein</fullName>
    </recommendedName>
</protein>
<keyword evidence="10" id="KW-1185">Reference proteome</keyword>
<dbReference type="GO" id="GO:0008270">
    <property type="term" value="F:zinc ion binding"/>
    <property type="evidence" value="ECO:0007669"/>
    <property type="project" value="InterPro"/>
</dbReference>
<dbReference type="InterPro" id="IPR006026">
    <property type="entry name" value="Peptidase_Metallo"/>
</dbReference>
<keyword evidence="7" id="KW-0812">Transmembrane</keyword>
<evidence type="ECO:0000256" key="5">
    <source>
        <dbReference type="PIRSR" id="PIRSR621190-1"/>
    </source>
</evidence>
<dbReference type="Proteomes" id="UP001177140">
    <property type="component" value="Unassembled WGS sequence"/>
</dbReference>
<feature type="binding site" description="in inhibited form" evidence="6">
    <location>
        <position position="48"/>
    </location>
    <ligand>
        <name>Zn(2+)</name>
        <dbReference type="ChEBI" id="CHEBI:29105"/>
        <label>2</label>
        <note>catalytic</note>
    </ligand>
</feature>
<feature type="binding site" evidence="6">
    <location>
        <position position="141"/>
    </location>
    <ligand>
        <name>Zn(2+)</name>
        <dbReference type="ChEBI" id="CHEBI:29105"/>
        <label>1</label>
    </ligand>
</feature>
<evidence type="ECO:0000259" key="8">
    <source>
        <dbReference type="SMART" id="SM00235"/>
    </source>
</evidence>
<dbReference type="PANTHER" id="PTHR10201">
    <property type="entry name" value="MATRIX METALLOPROTEINASE"/>
    <property type="match status" value="1"/>
</dbReference>
<dbReference type="GO" id="GO:0004222">
    <property type="term" value="F:metalloendopeptidase activity"/>
    <property type="evidence" value="ECO:0007669"/>
    <property type="project" value="InterPro"/>
</dbReference>
<feature type="transmembrane region" description="Helical" evidence="7">
    <location>
        <begin position="6"/>
        <end position="25"/>
    </location>
</feature>
<dbReference type="GO" id="GO:0031012">
    <property type="term" value="C:extracellular matrix"/>
    <property type="evidence" value="ECO:0007669"/>
    <property type="project" value="InterPro"/>
</dbReference>
<comment type="cofactor">
    <cofactor evidence="6">
        <name>Ca(2+)</name>
        <dbReference type="ChEBI" id="CHEBI:29108"/>
    </cofactor>
    <text evidence="6">Can bind about 5 Ca(2+) ions per subunit.</text>
</comment>
<evidence type="ECO:0000256" key="6">
    <source>
        <dbReference type="PIRSR" id="PIRSR621190-2"/>
    </source>
</evidence>
<dbReference type="SMART" id="SM00235">
    <property type="entry name" value="ZnMc"/>
    <property type="match status" value="1"/>
</dbReference>
<gene>
    <name evidence="9" type="ORF">MKW94_008413</name>
</gene>
<dbReference type="SUPFAM" id="SSF55486">
    <property type="entry name" value="Metalloproteases ('zincins'), catalytic domain"/>
    <property type="match status" value="1"/>
</dbReference>
<name>A0AA41VY88_PAPNU</name>
<keyword evidence="2 6" id="KW-0479">Metal-binding</keyword>
<keyword evidence="6" id="KW-0106">Calcium</keyword>
<feature type="binding site" evidence="6">
    <location>
        <position position="219"/>
    </location>
    <ligand>
        <name>Zn(2+)</name>
        <dbReference type="ChEBI" id="CHEBI:29105"/>
        <label>2</label>
        <note>catalytic</note>
    </ligand>
</feature>
<feature type="binding site" evidence="6">
    <location>
        <position position="211"/>
    </location>
    <ligand>
        <name>Zn(2+)</name>
        <dbReference type="ChEBI" id="CHEBI:29105"/>
        <label>2</label>
        <note>catalytic</note>
    </ligand>
</feature>
<dbReference type="InterPro" id="IPR021190">
    <property type="entry name" value="Pept_M10A"/>
</dbReference>
<dbReference type="Gene3D" id="3.40.390.10">
    <property type="entry name" value="Collagenase (Catalytic Domain)"/>
    <property type="match status" value="1"/>
</dbReference>
<dbReference type="EMBL" id="JAJJMA010316025">
    <property type="protein sequence ID" value="MCL7049444.1"/>
    <property type="molecule type" value="Genomic_DNA"/>
</dbReference>
<feature type="binding site" evidence="6">
    <location>
        <position position="146"/>
    </location>
    <ligand>
        <name>Ca(2+)</name>
        <dbReference type="ChEBI" id="CHEBI:29108"/>
        <label>3</label>
    </ligand>
</feature>
<evidence type="ECO:0000313" key="9">
    <source>
        <dbReference type="EMBL" id="MCL7049444.1"/>
    </source>
</evidence>
<evidence type="ECO:0000256" key="7">
    <source>
        <dbReference type="SAM" id="Phobius"/>
    </source>
</evidence>
<keyword evidence="3" id="KW-0378">Hydrolase</keyword>
<dbReference type="GO" id="GO:0030198">
    <property type="term" value="P:extracellular matrix organization"/>
    <property type="evidence" value="ECO:0007669"/>
    <property type="project" value="TreeGrafter"/>
</dbReference>
<dbReference type="AlphaFoldDB" id="A0AA41VY88"/>
<feature type="binding site" evidence="6">
    <location>
        <position position="163"/>
    </location>
    <ligand>
        <name>Zn(2+)</name>
        <dbReference type="ChEBI" id="CHEBI:29105"/>
        <label>1</label>
    </ligand>
</feature>
<dbReference type="GO" id="GO:0006508">
    <property type="term" value="P:proteolysis"/>
    <property type="evidence" value="ECO:0007669"/>
    <property type="project" value="UniProtKB-KW"/>
</dbReference>
<evidence type="ECO:0000256" key="4">
    <source>
        <dbReference type="ARBA" id="ARBA00022833"/>
    </source>
</evidence>
<sequence length="287" mass="31970">MHHNKSFTYYICFFLFIILPISIPARNMPATTGKLDSTTLSQVMSPKCGVPDNDYQKLHTTEHYSFYEGRPAWNHSTPLMLKYALSPNHIIGYIKVSDIRFALEQAFSRWSSVIPVYFTETQDYDHANITIGFYYYGDHGDGSPFDNTVLAYATGPGTGTKIHFNAARTWAVDFSLESLLDKIIYSLSKKGPTDMESVAIHEIGHVLGLGHSSTPEAVMHLGTPPRTKKVDLTLDDINGAQALYGSNPNFNLDSLKPKSPASKSFGLREILTISISLVVKAFFLFCL</sequence>
<keyword evidence="7" id="KW-0472">Membrane</keyword>
<comment type="caution">
    <text evidence="9">The sequence shown here is derived from an EMBL/GenBank/DDBJ whole genome shotgun (WGS) entry which is preliminary data.</text>
</comment>
<comment type="cofactor">
    <cofactor evidence="6">
        <name>Zn(2+)</name>
        <dbReference type="ChEBI" id="CHEBI:29105"/>
    </cofactor>
    <text evidence="6">Binds 2 Zn(2+) ions per subunit.</text>
</comment>
<feature type="active site" evidence="5">
    <location>
        <position position="202"/>
    </location>
</feature>
<dbReference type="Pfam" id="PF00413">
    <property type="entry name" value="Peptidase_M10"/>
    <property type="match status" value="1"/>
</dbReference>
<feature type="binding site" evidence="6">
    <location>
        <position position="205"/>
    </location>
    <ligand>
        <name>Zn(2+)</name>
        <dbReference type="ChEBI" id="CHEBI:29105"/>
        <label>2</label>
        <note>catalytic</note>
    </ligand>
</feature>
<organism evidence="9 10">
    <name type="scientific">Papaver nudicaule</name>
    <name type="common">Iceland poppy</name>
    <dbReference type="NCBI Taxonomy" id="74823"/>
    <lineage>
        <taxon>Eukaryota</taxon>
        <taxon>Viridiplantae</taxon>
        <taxon>Streptophyta</taxon>
        <taxon>Embryophyta</taxon>
        <taxon>Tracheophyta</taxon>
        <taxon>Spermatophyta</taxon>
        <taxon>Magnoliopsida</taxon>
        <taxon>Ranunculales</taxon>
        <taxon>Papaveraceae</taxon>
        <taxon>Papaveroideae</taxon>
        <taxon>Papaver</taxon>
    </lineage>
</organism>
<evidence type="ECO:0000313" key="10">
    <source>
        <dbReference type="Proteomes" id="UP001177140"/>
    </source>
</evidence>
<dbReference type="InterPro" id="IPR024079">
    <property type="entry name" value="MetalloPept_cat_dom_sf"/>
</dbReference>
<feature type="domain" description="Peptidase metallopeptidase" evidence="8">
    <location>
        <begin position="69"/>
        <end position="246"/>
    </location>
</feature>
<feature type="binding site" evidence="6">
    <location>
        <position position="159"/>
    </location>
    <ligand>
        <name>Ca(2+)</name>
        <dbReference type="ChEBI" id="CHEBI:29108"/>
        <label>2</label>
    </ligand>
</feature>
<reference evidence="9" key="1">
    <citation type="submission" date="2022-03" db="EMBL/GenBank/DDBJ databases">
        <title>A functionally conserved STORR gene fusion in Papaver species that diverged 16.8 million years ago.</title>
        <authorList>
            <person name="Catania T."/>
        </authorList>
    </citation>
    <scope>NUCLEOTIDE SEQUENCE</scope>
    <source>
        <strain evidence="9">S-191538</strain>
    </source>
</reference>
<dbReference type="PRINTS" id="PR00138">
    <property type="entry name" value="MATRIXIN"/>
</dbReference>
<keyword evidence="4 6" id="KW-0862">Zinc</keyword>
<evidence type="ECO:0000256" key="2">
    <source>
        <dbReference type="ARBA" id="ARBA00022723"/>
    </source>
</evidence>
<feature type="binding site" evidence="6">
    <location>
        <position position="139"/>
    </location>
    <ligand>
        <name>Zn(2+)</name>
        <dbReference type="ChEBI" id="CHEBI:29105"/>
        <label>1</label>
    </ligand>
</feature>
<dbReference type="InterPro" id="IPR001818">
    <property type="entry name" value="Pept_M10_metallopeptidase"/>
</dbReference>
<feature type="binding site" evidence="6">
    <location>
        <position position="201"/>
    </location>
    <ligand>
        <name>Zn(2+)</name>
        <dbReference type="ChEBI" id="CHEBI:29105"/>
        <label>2</label>
        <note>catalytic</note>
    </ligand>
</feature>
<keyword evidence="1" id="KW-0645">Protease</keyword>
<keyword evidence="7" id="KW-1133">Transmembrane helix</keyword>
<accession>A0AA41VY88</accession>